<keyword evidence="3" id="KW-1185">Reference proteome</keyword>
<keyword evidence="1" id="KW-0732">Signal</keyword>
<dbReference type="EMBL" id="JAUDZE010000002">
    <property type="protein sequence ID" value="MDN0013813.1"/>
    <property type="molecule type" value="Genomic_DNA"/>
</dbReference>
<dbReference type="InterPro" id="IPR038404">
    <property type="entry name" value="TRAP_DctP_sf"/>
</dbReference>
<organism evidence="2 3">
    <name type="scientific">Acinetobacter thutiue</name>
    <dbReference type="NCBI Taxonomy" id="2998078"/>
    <lineage>
        <taxon>Bacteria</taxon>
        <taxon>Pseudomonadati</taxon>
        <taxon>Pseudomonadota</taxon>
        <taxon>Gammaproteobacteria</taxon>
        <taxon>Moraxellales</taxon>
        <taxon>Moraxellaceae</taxon>
        <taxon>Acinetobacter</taxon>
    </lineage>
</organism>
<name>A0ABT7WM96_9GAMM</name>
<dbReference type="Proteomes" id="UP001168524">
    <property type="component" value="Unassembled WGS sequence"/>
</dbReference>
<evidence type="ECO:0000313" key="2">
    <source>
        <dbReference type="EMBL" id="MDN0013813.1"/>
    </source>
</evidence>
<gene>
    <name evidence="2" type="ORF">QTA56_06105</name>
</gene>
<reference evidence="2" key="1">
    <citation type="submission" date="2023-06" db="EMBL/GenBank/DDBJ databases">
        <title>Two novel species of Acinetobacter isolated from motorbike repairing workshop in Vietnam.</title>
        <authorList>
            <person name="Le N.T.T."/>
        </authorList>
    </citation>
    <scope>NUCLEOTIDE SEQUENCE</scope>
    <source>
        <strain evidence="2">VNH17</strain>
    </source>
</reference>
<dbReference type="Gene3D" id="3.40.190.170">
    <property type="entry name" value="Bacterial extracellular solute-binding protein, family 7"/>
    <property type="match status" value="1"/>
</dbReference>
<dbReference type="InterPro" id="IPR045758">
    <property type="entry name" value="AdeT1/2"/>
</dbReference>
<proteinExistence type="predicted"/>
<sequence length="326" mass="35954">MKLGFSLLVLGVLLSQQTQAQTFCVFDMVGAQGPVISGMREYATQSRAWGAQLELRSYTSERVAAEDFKAGQCDAVLLTGMRARQFNHFTGSIDSIGGLPNYTQLKLLMAALLRPDASKMMSSGQYEVAGLMPLGAAYIFLRDRNINTVTKMAGRKIAVLDYDKAQLVMAERIGAQAVMSDVSNFAGKFNNGQVDATAAPAVAYMPLELYKGVGSQGAVLKLPVAQLTFQMLIRPDKFPAGFGQRSREYFYGQYDTAMKTISAAEDDILFFFPPADGTAPQYREMMRQARISMTKQGIYHPKMMNLMKKIRCRAEPTQAECSDNLE</sequence>
<dbReference type="RefSeq" id="WP_267980075.1">
    <property type="nucleotide sequence ID" value="NZ_JAPQKF010000002.1"/>
</dbReference>
<dbReference type="Pfam" id="PF19582">
    <property type="entry name" value="AdeT1_2"/>
    <property type="match status" value="1"/>
</dbReference>
<evidence type="ECO:0000313" key="3">
    <source>
        <dbReference type="Proteomes" id="UP001168524"/>
    </source>
</evidence>
<accession>A0ABT7WM96</accession>
<protein>
    <submittedName>
        <fullName evidence="2">DUF6091 family protein</fullName>
    </submittedName>
</protein>
<evidence type="ECO:0000256" key="1">
    <source>
        <dbReference type="SAM" id="SignalP"/>
    </source>
</evidence>
<feature type="signal peptide" evidence="1">
    <location>
        <begin position="1"/>
        <end position="20"/>
    </location>
</feature>
<feature type="chain" id="PRO_5047531813" evidence="1">
    <location>
        <begin position="21"/>
        <end position="326"/>
    </location>
</feature>
<comment type="caution">
    <text evidence="2">The sequence shown here is derived from an EMBL/GenBank/DDBJ whole genome shotgun (WGS) entry which is preliminary data.</text>
</comment>